<evidence type="ECO:0000313" key="2">
    <source>
        <dbReference type="Proteomes" id="UP001162992"/>
    </source>
</evidence>
<organism evidence="1 2">
    <name type="scientific">Diphasiastrum complanatum</name>
    <name type="common">Issler's clubmoss</name>
    <name type="synonym">Lycopodium complanatum</name>
    <dbReference type="NCBI Taxonomy" id="34168"/>
    <lineage>
        <taxon>Eukaryota</taxon>
        <taxon>Viridiplantae</taxon>
        <taxon>Streptophyta</taxon>
        <taxon>Embryophyta</taxon>
        <taxon>Tracheophyta</taxon>
        <taxon>Lycopodiopsida</taxon>
        <taxon>Lycopodiales</taxon>
        <taxon>Lycopodiaceae</taxon>
        <taxon>Lycopodioideae</taxon>
        <taxon>Diphasiastrum</taxon>
    </lineage>
</organism>
<proteinExistence type="predicted"/>
<dbReference type="EMBL" id="CM055102">
    <property type="protein sequence ID" value="KAJ7539095.1"/>
    <property type="molecule type" value="Genomic_DNA"/>
</dbReference>
<comment type="caution">
    <text evidence="1">The sequence shown here is derived from an EMBL/GenBank/DDBJ whole genome shotgun (WGS) entry which is preliminary data.</text>
</comment>
<dbReference type="Proteomes" id="UP001162992">
    <property type="component" value="Chromosome 11"/>
</dbReference>
<gene>
    <name evidence="1" type="ORF">O6H91_11G077000</name>
</gene>
<keyword evidence="2" id="KW-1185">Reference proteome</keyword>
<evidence type="ECO:0000313" key="1">
    <source>
        <dbReference type="EMBL" id="KAJ7539095.1"/>
    </source>
</evidence>
<accession>A0ACC2CAV5</accession>
<reference evidence="2" key="1">
    <citation type="journal article" date="2024" name="Proc. Natl. Acad. Sci. U.S.A.">
        <title>Extraordinary preservation of gene collinearity over three hundred million years revealed in homosporous lycophytes.</title>
        <authorList>
            <person name="Li C."/>
            <person name="Wickell D."/>
            <person name="Kuo L.Y."/>
            <person name="Chen X."/>
            <person name="Nie B."/>
            <person name="Liao X."/>
            <person name="Peng D."/>
            <person name="Ji J."/>
            <person name="Jenkins J."/>
            <person name="Williams M."/>
            <person name="Shu S."/>
            <person name="Plott C."/>
            <person name="Barry K."/>
            <person name="Rajasekar S."/>
            <person name="Grimwood J."/>
            <person name="Han X."/>
            <person name="Sun S."/>
            <person name="Hou Z."/>
            <person name="He W."/>
            <person name="Dai G."/>
            <person name="Sun C."/>
            <person name="Schmutz J."/>
            <person name="Leebens-Mack J.H."/>
            <person name="Li F.W."/>
            <person name="Wang L."/>
        </authorList>
    </citation>
    <scope>NUCLEOTIDE SEQUENCE [LARGE SCALE GENOMIC DNA]</scope>
    <source>
        <strain evidence="2">cv. PW_Plant_1</strain>
    </source>
</reference>
<sequence length="1115" mass="122362">MAQCYTERKHLPAGTLNSYNGGAFTSSMYGSNFSNDQLEHFHQNSMIKDHRRTSTSPDDALPGDRNGINRSFNHVPRMFGNEGISKETDVSWRSRTNYENINQLSIISNANWKRNSHGLSSKSHEVGVLPDEKDVKSMQPRQFAGGSFAAGTLRDFGNFASSKNEERLGMPLSSRGHSSESNLKREDMLPAESKLKHSREYQNRAYEIIRPNLINSLERISEEQEILTGQGQSRSKGNSVSKIKSIPKPYGAITGKEALLVDEHFSGSTTKFENSSVWASVGEFATKSFEGENTITGGRPRVVEHKSSSPLSGILDRSDLRAARENLSGRPRSRNLSEGNSGMIIAGEDPDFENNLSERRLSVGVESPTHSRGSKTSAAAAGIVRPTHANRNSSEGACGGGMYTGESSRWGTSETKLTYAGSHLELVYEGNRELNSRFITLEMSSADRGEGGFYAGVFGAGLVEKNGNRKQSFASSPRITSVSEKLSNEGESGNCMDFKSERRTGETSDDKVRSKNLNDGRFTGGCSDVKGNFAIVGSSSETSFTKVDSRVENSSAIRSNGRCSTDENVGSATRTNLKTANFKEDDHSTAGRFYEHNSNSHPNQETPLKENGSDHRSQVAADVFGIGNISLAGKSLLLKKAFSSKDAEGVKKIGNEQYKKGHFAEALSLYEKAISLQPSQASYHSNKAAALSALGRLVDAVQECKEAIRLDPSYLRARRRLVSLFLRLGQIEDAKKQFYAAGEQINAGDMQQIQNVEKQIVKCFEARKATDWQTILRETDAAVLAGADSAPKVVLVLKAEALLSIHRPDEAAQVLSTAQKLETALTKAGLALPDSTVFVVQAQLDMSQGRYEEALIAAQKAAQIHPNNAAVSAFLKKLIAVLKARKMGNKLFTEGKYFEASAAYGAGLEADSANAVLLCNRAACRSNIGLWEKSIEDCNAALEAQPTYIKARLRRAHSYAKLEKWEEALRDFEAVRRELPGDVDIAQALFDVQLALQKSRGEEKSKAQFGGEVEKVSSIDQFSRAINSPGLAVVQFITRWNERCKQFLPFLDQLCKRYPAVIFLTVDIEQNPYIAKLENASTVPTLKIYKDGQKLQELIGSSHQELEHAVQYYTQ</sequence>
<protein>
    <submittedName>
        <fullName evidence="1">Uncharacterized protein</fullName>
    </submittedName>
</protein>
<name>A0ACC2CAV5_DIPCM</name>